<proteinExistence type="predicted"/>
<feature type="compositionally biased region" description="Basic and acidic residues" evidence="1">
    <location>
        <begin position="161"/>
        <end position="174"/>
    </location>
</feature>
<evidence type="ECO:0000259" key="2">
    <source>
        <dbReference type="Pfam" id="PF20710"/>
    </source>
</evidence>
<dbReference type="Proteomes" id="UP001153069">
    <property type="component" value="Unassembled WGS sequence"/>
</dbReference>
<dbReference type="InterPro" id="IPR049227">
    <property type="entry name" value="DUF6824"/>
</dbReference>
<feature type="compositionally biased region" description="Basic residues" evidence="1">
    <location>
        <begin position="151"/>
        <end position="160"/>
    </location>
</feature>
<organism evidence="3 4">
    <name type="scientific">Seminavis robusta</name>
    <dbReference type="NCBI Taxonomy" id="568900"/>
    <lineage>
        <taxon>Eukaryota</taxon>
        <taxon>Sar</taxon>
        <taxon>Stramenopiles</taxon>
        <taxon>Ochrophyta</taxon>
        <taxon>Bacillariophyta</taxon>
        <taxon>Bacillariophyceae</taxon>
        <taxon>Bacillariophycidae</taxon>
        <taxon>Naviculales</taxon>
        <taxon>Naviculaceae</taxon>
        <taxon>Seminavis</taxon>
    </lineage>
</organism>
<sequence length="235" mass="26453">MNQQSEIPMFTIRTSFNNKAALSELINDMKTRKPQSAVKIESERRPLAPDFVPGPYDCICARGKAAANHPGNVRFRSIIQQYKPVYAEATTKVEKSLLVSEIVDSVRGMSPNGGFVKKIGNQWYEVGDSVCREKIGQCLRDALHTSYKSSTKAKKNRRKELRQMKKESEQEPHHHQQQTLTNMHTNLAAASATRLERLDSFGSTPFPLLPIPLQSQSSMALLREFAASHHHHTSV</sequence>
<feature type="region of interest" description="Disordered" evidence="1">
    <location>
        <begin position="148"/>
        <end position="180"/>
    </location>
</feature>
<dbReference type="EMBL" id="CAICTM010000051">
    <property type="protein sequence ID" value="CAB9499035.1"/>
    <property type="molecule type" value="Genomic_DNA"/>
</dbReference>
<comment type="caution">
    <text evidence="3">The sequence shown here is derived from an EMBL/GenBank/DDBJ whole genome shotgun (WGS) entry which is preliminary data.</text>
</comment>
<evidence type="ECO:0000256" key="1">
    <source>
        <dbReference type="SAM" id="MobiDB-lite"/>
    </source>
</evidence>
<protein>
    <recommendedName>
        <fullName evidence="2">DUF6824 domain-containing protein</fullName>
    </recommendedName>
</protein>
<accession>A0A9N8DC36</accession>
<feature type="domain" description="DUF6824" evidence="2">
    <location>
        <begin position="57"/>
        <end position="141"/>
    </location>
</feature>
<evidence type="ECO:0000313" key="3">
    <source>
        <dbReference type="EMBL" id="CAB9499035.1"/>
    </source>
</evidence>
<reference evidence="3" key="1">
    <citation type="submission" date="2020-06" db="EMBL/GenBank/DDBJ databases">
        <authorList>
            <consortium name="Plant Systems Biology data submission"/>
        </authorList>
    </citation>
    <scope>NUCLEOTIDE SEQUENCE</scope>
    <source>
        <strain evidence="3">D6</strain>
    </source>
</reference>
<name>A0A9N8DC36_9STRA</name>
<keyword evidence="4" id="KW-1185">Reference proteome</keyword>
<gene>
    <name evidence="3" type="ORF">SEMRO_52_G030980.2</name>
</gene>
<evidence type="ECO:0000313" key="4">
    <source>
        <dbReference type="Proteomes" id="UP001153069"/>
    </source>
</evidence>
<dbReference type="OrthoDB" id="48019at2759"/>
<dbReference type="Pfam" id="PF20710">
    <property type="entry name" value="DUF6824"/>
    <property type="match status" value="1"/>
</dbReference>
<dbReference type="AlphaFoldDB" id="A0A9N8DC36"/>